<proteinExistence type="predicted"/>
<evidence type="ECO:0000259" key="3">
    <source>
        <dbReference type="SMART" id="SM00317"/>
    </source>
</evidence>
<evidence type="ECO:0000313" key="4">
    <source>
        <dbReference type="EMBL" id="TNN79659.1"/>
    </source>
</evidence>
<feature type="domain" description="SET" evidence="3">
    <location>
        <begin position="311"/>
        <end position="428"/>
    </location>
</feature>
<feature type="compositionally biased region" description="Low complexity" evidence="2">
    <location>
        <begin position="1369"/>
        <end position="1409"/>
    </location>
</feature>
<feature type="compositionally biased region" description="Polar residues" evidence="2">
    <location>
        <begin position="151"/>
        <end position="169"/>
    </location>
</feature>
<dbReference type="OrthoDB" id="1928087at2759"/>
<dbReference type="PANTHER" id="PTHR46462:SF1">
    <property type="entry name" value="HISTONE-LYSINE N-METHYLTRANSFERASE SETD5"/>
    <property type="match status" value="1"/>
</dbReference>
<evidence type="ECO:0000256" key="2">
    <source>
        <dbReference type="SAM" id="MobiDB-lite"/>
    </source>
</evidence>
<dbReference type="SMART" id="SM00317">
    <property type="entry name" value="SET"/>
    <property type="match status" value="1"/>
</dbReference>
<feature type="compositionally biased region" description="Low complexity" evidence="2">
    <location>
        <begin position="811"/>
        <end position="823"/>
    </location>
</feature>
<dbReference type="InterPro" id="IPR046341">
    <property type="entry name" value="SET_dom_sf"/>
</dbReference>
<feature type="region of interest" description="Disordered" evidence="2">
    <location>
        <begin position="803"/>
        <end position="872"/>
    </location>
</feature>
<feature type="region of interest" description="Disordered" evidence="2">
    <location>
        <begin position="122"/>
        <end position="217"/>
    </location>
</feature>
<feature type="compositionally biased region" description="Basic residues" evidence="2">
    <location>
        <begin position="1427"/>
        <end position="1437"/>
    </location>
</feature>
<evidence type="ECO:0000256" key="1">
    <source>
        <dbReference type="ARBA" id="ARBA00022853"/>
    </source>
</evidence>
<feature type="region of interest" description="Disordered" evidence="2">
    <location>
        <begin position="955"/>
        <end position="990"/>
    </location>
</feature>
<feature type="compositionally biased region" description="Basic residues" evidence="2">
    <location>
        <begin position="603"/>
        <end position="615"/>
    </location>
</feature>
<keyword evidence="5" id="KW-1185">Reference proteome</keyword>
<reference evidence="4 5" key="1">
    <citation type="submission" date="2019-03" db="EMBL/GenBank/DDBJ databases">
        <title>First draft genome of Liparis tanakae, snailfish: a comprehensive survey of snailfish specific genes.</title>
        <authorList>
            <person name="Kim W."/>
            <person name="Song I."/>
            <person name="Jeong J.-H."/>
            <person name="Kim D."/>
            <person name="Kim S."/>
            <person name="Ryu S."/>
            <person name="Song J.Y."/>
            <person name="Lee S.K."/>
        </authorList>
    </citation>
    <scope>NUCLEOTIDE SEQUENCE [LARGE SCALE GENOMIC DNA]</scope>
    <source>
        <tissue evidence="4">Muscle</tissue>
    </source>
</reference>
<feature type="compositionally biased region" description="Polar residues" evidence="2">
    <location>
        <begin position="475"/>
        <end position="484"/>
    </location>
</feature>
<feature type="region of interest" description="Disordered" evidence="2">
    <location>
        <begin position="439"/>
        <end position="496"/>
    </location>
</feature>
<dbReference type="GO" id="GO:0006355">
    <property type="term" value="P:regulation of DNA-templated transcription"/>
    <property type="evidence" value="ECO:0007669"/>
    <property type="project" value="TreeGrafter"/>
</dbReference>
<feature type="compositionally biased region" description="Acidic residues" evidence="2">
    <location>
        <begin position="80"/>
        <end position="92"/>
    </location>
</feature>
<organism evidence="4 5">
    <name type="scientific">Liparis tanakae</name>
    <name type="common">Tanaka's snailfish</name>
    <dbReference type="NCBI Taxonomy" id="230148"/>
    <lineage>
        <taxon>Eukaryota</taxon>
        <taxon>Metazoa</taxon>
        <taxon>Chordata</taxon>
        <taxon>Craniata</taxon>
        <taxon>Vertebrata</taxon>
        <taxon>Euteleostomi</taxon>
        <taxon>Actinopterygii</taxon>
        <taxon>Neopterygii</taxon>
        <taxon>Teleostei</taxon>
        <taxon>Neoteleostei</taxon>
        <taxon>Acanthomorphata</taxon>
        <taxon>Eupercaria</taxon>
        <taxon>Perciformes</taxon>
        <taxon>Cottioidei</taxon>
        <taxon>Cottales</taxon>
        <taxon>Liparidae</taxon>
        <taxon>Liparis</taxon>
    </lineage>
</organism>
<feature type="region of interest" description="Disordered" evidence="2">
    <location>
        <begin position="1024"/>
        <end position="1437"/>
    </location>
</feature>
<feature type="compositionally biased region" description="Pro residues" evidence="2">
    <location>
        <begin position="592"/>
        <end position="602"/>
    </location>
</feature>
<feature type="region of interest" description="Disordered" evidence="2">
    <location>
        <begin position="73"/>
        <end position="92"/>
    </location>
</feature>
<gene>
    <name evidence="4" type="primary">SETD5</name>
    <name evidence="4" type="ORF">EYF80_010033</name>
</gene>
<feature type="compositionally biased region" description="Low complexity" evidence="2">
    <location>
        <begin position="443"/>
        <end position="454"/>
    </location>
</feature>
<feature type="compositionally biased region" description="Polar residues" evidence="2">
    <location>
        <begin position="1251"/>
        <end position="1289"/>
    </location>
</feature>
<dbReference type="Proteomes" id="UP000314294">
    <property type="component" value="Unassembled WGS sequence"/>
</dbReference>
<feature type="compositionally biased region" description="Basic and acidic residues" evidence="2">
    <location>
        <begin position="1203"/>
        <end position="1231"/>
    </location>
</feature>
<dbReference type="SUPFAM" id="SSF82199">
    <property type="entry name" value="SET domain"/>
    <property type="match status" value="1"/>
</dbReference>
<comment type="caution">
    <text evidence="4">The sequence shown here is derived from an EMBL/GenBank/DDBJ whole genome shotgun (WGS) entry which is preliminary data.</text>
</comment>
<feature type="compositionally biased region" description="Low complexity" evidence="2">
    <location>
        <begin position="1137"/>
        <end position="1158"/>
    </location>
</feature>
<dbReference type="InterPro" id="IPR001214">
    <property type="entry name" value="SET_dom"/>
</dbReference>
<feature type="compositionally biased region" description="Basic residues" evidence="2">
    <location>
        <begin position="173"/>
        <end position="199"/>
    </location>
</feature>
<dbReference type="EMBL" id="SRLO01000062">
    <property type="protein sequence ID" value="TNN79659.1"/>
    <property type="molecule type" value="Genomic_DNA"/>
</dbReference>
<name>A0A4Z2INP8_9TELE</name>
<feature type="region of interest" description="Disordered" evidence="2">
    <location>
        <begin position="535"/>
        <end position="632"/>
    </location>
</feature>
<feature type="compositionally biased region" description="Polar residues" evidence="2">
    <location>
        <begin position="968"/>
        <end position="990"/>
    </location>
</feature>
<feature type="region of interest" description="Disordered" evidence="2">
    <location>
        <begin position="1"/>
        <end position="59"/>
    </location>
</feature>
<protein>
    <submittedName>
        <fullName evidence="4">SET domain-containing protein 5</fullName>
    </submittedName>
</protein>
<feature type="compositionally biased region" description="Basic and acidic residues" evidence="2">
    <location>
        <begin position="122"/>
        <end position="133"/>
    </location>
</feature>
<feature type="region of interest" description="Disordered" evidence="2">
    <location>
        <begin position="656"/>
        <end position="680"/>
    </location>
</feature>
<dbReference type="GO" id="GO:0034967">
    <property type="term" value="C:Set3 complex"/>
    <property type="evidence" value="ECO:0007669"/>
    <property type="project" value="TreeGrafter"/>
</dbReference>
<dbReference type="PANTHER" id="PTHR46462">
    <property type="entry name" value="UPSET, ISOFORM A"/>
    <property type="match status" value="1"/>
</dbReference>
<sequence length="1437" mass="155367">MPVRRGMGASANAPHDREPWATARRRPTSGVVRRCSWDPDHNYGAPPPPTPPASPLSQTIIPRMDLNGVVRSSRYHDGTEDNSADSDSSSEEDGAVASWCHCSLTPDGLLIKCDNCRGLDRRKGAEGQHRKPENVSAGESSATESGDEEVSPSTISYTATQHTPTSIKLTVNRVKRSKSKKRKKSTEKARGTQKGKKVKAFREGSRKSMRMKNSTTEVSVLDENTAEGWESRIRQWTDQHEEALANQYSADIQTLLQLHRSASAPVSKAEIDTPASPSTTQIHASVDTMDTINRTELACNNTVLGSQMQLQLGRVTRVQKHRKILRAAKNLEPDMLIIEYRGKVMLKQQFEGSGHFFKKPYPFVLFYSKFNDVEMCVDARTFGNDARFIRRSCTPNAEVRHMIAEGMIHLCIYANGQITKDSEGNQNCPVQKHNLSPRESLVSAPSLLPPSALAGAETRRRKARRRELESGLASDGSQTQTQNQEAKELQGTSDTEERLLDELNMEEGEEGEVDENGVAIGNKRTCNNLERRRKRVGGAEVKEDGVESEDGVGNPAGNTPTPHNAGVGVSTRRSSYVMEPPATEEKTSLPNLPAPIAPPKPARPTKPRPKSRISRYRSSSSQRARRQRQALAQQAAAAAAAAAAMAATLSSADQGACLDEEGSQGPYGSEHGHGESGLGGHLLDGDGLNCINRGNLRYPKTKKYLVTEWLNDKVPGGEKVHQDMPVERPLRITTDPTVLATTLNMLPGLSHTSLICTAPRHYVRFGSPFNPERRRPRPLQMDGTYGCYKKRWIKQVEDESCSASVEDGTESTSSQQSTSSRSTPNPLSTDVNAPFKKRRSKYASDTTPAPSDPLLRPLSPITPPLPEDSLHPSLHNPCGSLLPNGLGYSPMPSLPASRCNTPLQFENISSPEASPVHRPESISPEPCLQTDFDICRPQFPDLSLPSSLESPMALNSDDFCLPGGPSGHDSQCPSSGGTSSVNTASCPSSDLASQNREQAFRTEFNLIYTCSPLNANLGNPVATERHLSQSEGGFSPAESFHSSISGQGPLGDAGPGSMSPYGEPHYGGYPDSGTPPHTSNPPLKKKASSPHVSLLEYRKRKQGGGRDSEPAGGSSLGGTPTRPCSHYSHDSHHPHCHQQMQPMASPHSSFSSSAHASSVPQIEEVSPDHQSSSVQLRGQDSNNQWMVPTTVERLREGQGVLERVLRSIKMERVYKRSDSSTEKDSDADRYEVQAAASMTSPMKSPHGYSPSVYSHQSSDGLRQTDSPAFLQQTSNSPFRGSYSPSSGQSFYPRHVSQDYPPSSYPTPTPTSSSDCRPPAGSLHPQQSGGCSVDGGYGSSHLKASLLNSGCLVGSPSPGPGPHGQTKTDSGAQASRGSQQQASRSMMSGSTVSGSPGQAALQAGARLLPASGPTHYPQRGTSLEKKKTNYHILHKANH</sequence>
<dbReference type="GO" id="GO:0070210">
    <property type="term" value="C:Rpd3L-Expanded complex"/>
    <property type="evidence" value="ECO:0007669"/>
    <property type="project" value="TreeGrafter"/>
</dbReference>
<dbReference type="GO" id="GO:0006325">
    <property type="term" value="P:chromatin organization"/>
    <property type="evidence" value="ECO:0007669"/>
    <property type="project" value="UniProtKB-KW"/>
</dbReference>
<dbReference type="Pfam" id="PF00856">
    <property type="entry name" value="SET"/>
    <property type="match status" value="1"/>
</dbReference>
<accession>A0A4Z2INP8</accession>
<feature type="compositionally biased region" description="Pro residues" evidence="2">
    <location>
        <begin position="45"/>
        <end position="54"/>
    </location>
</feature>
<keyword evidence="1" id="KW-0156">Chromatin regulator</keyword>
<feature type="compositionally biased region" description="Polar residues" evidence="2">
    <location>
        <begin position="1168"/>
        <end position="1187"/>
    </location>
</feature>
<dbReference type="Gene3D" id="2.170.270.10">
    <property type="entry name" value="SET domain"/>
    <property type="match status" value="1"/>
</dbReference>
<evidence type="ECO:0000313" key="5">
    <source>
        <dbReference type="Proteomes" id="UP000314294"/>
    </source>
</evidence>